<dbReference type="EMBL" id="CP017641">
    <property type="protein sequence ID" value="APZ95865.1"/>
    <property type="molecule type" value="Genomic_DNA"/>
</dbReference>
<reference evidence="1 2" key="1">
    <citation type="journal article" date="2016" name="Front. Microbiol.">
        <title>Fuerstia marisgermanicae gen. nov., sp. nov., an Unusual Member of the Phylum Planctomycetes from the German Wadden Sea.</title>
        <authorList>
            <person name="Kohn T."/>
            <person name="Heuer A."/>
            <person name="Jogler M."/>
            <person name="Vollmers J."/>
            <person name="Boedeker C."/>
            <person name="Bunk B."/>
            <person name="Rast P."/>
            <person name="Borchert D."/>
            <person name="Glockner I."/>
            <person name="Freese H.M."/>
            <person name="Klenk H.P."/>
            <person name="Overmann J."/>
            <person name="Kaster A.K."/>
            <person name="Rohde M."/>
            <person name="Wiegand S."/>
            <person name="Jogler C."/>
        </authorList>
    </citation>
    <scope>NUCLEOTIDE SEQUENCE [LARGE SCALE GENOMIC DNA]</scope>
    <source>
        <strain evidence="1 2">NH11</strain>
    </source>
</reference>
<evidence type="ECO:0000313" key="1">
    <source>
        <dbReference type="EMBL" id="APZ95865.1"/>
    </source>
</evidence>
<dbReference type="Proteomes" id="UP000187735">
    <property type="component" value="Chromosome"/>
</dbReference>
<name>A0A1P8WP99_9PLAN</name>
<proteinExistence type="predicted"/>
<gene>
    <name evidence="1" type="ORF">Fuma_05528</name>
</gene>
<keyword evidence="2" id="KW-1185">Reference proteome</keyword>
<dbReference type="RefSeq" id="WP_077026969.1">
    <property type="nucleotide sequence ID" value="NZ_CP017641.1"/>
</dbReference>
<sequence length="85" mass="9821">MSQQNNQPVHRIRFGLVSAAIFRNTSSEGQDFFNTTFERAYRDGDDWKHTKSFRRDDLLVLAKLSDLAHTWICGQIQDDADSDQS</sequence>
<organism evidence="1 2">
    <name type="scientific">Fuerstiella marisgermanici</name>
    <dbReference type="NCBI Taxonomy" id="1891926"/>
    <lineage>
        <taxon>Bacteria</taxon>
        <taxon>Pseudomonadati</taxon>
        <taxon>Planctomycetota</taxon>
        <taxon>Planctomycetia</taxon>
        <taxon>Planctomycetales</taxon>
        <taxon>Planctomycetaceae</taxon>
        <taxon>Fuerstiella</taxon>
    </lineage>
</organism>
<dbReference type="AlphaFoldDB" id="A0A1P8WP99"/>
<dbReference type="KEGG" id="fmr:Fuma_05528"/>
<evidence type="ECO:0000313" key="2">
    <source>
        <dbReference type="Proteomes" id="UP000187735"/>
    </source>
</evidence>
<protein>
    <submittedName>
        <fullName evidence="1">Uncharacterized protein</fullName>
    </submittedName>
</protein>
<dbReference type="OrthoDB" id="9797435at2"/>
<accession>A0A1P8WP99</accession>